<protein>
    <recommendedName>
        <fullName evidence="3">asparagine synthase (glutamine-hydrolyzing)</fullName>
        <ecNumber evidence="3">6.3.5.4</ecNumber>
    </recommendedName>
</protein>
<dbReference type="PANTHER" id="PTHR43284">
    <property type="entry name" value="ASPARAGINE SYNTHETASE (GLUTAMINE-HYDROLYZING)"/>
    <property type="match status" value="1"/>
</dbReference>
<dbReference type="Gene3D" id="3.40.50.620">
    <property type="entry name" value="HUPs"/>
    <property type="match status" value="1"/>
</dbReference>
<name>A0ABN5NH56_9PROT</name>
<proteinExistence type="inferred from homology"/>
<organism evidence="9 10">
    <name type="scientific">Thalassospira indica</name>
    <dbReference type="NCBI Taxonomy" id="1891279"/>
    <lineage>
        <taxon>Bacteria</taxon>
        <taxon>Pseudomonadati</taxon>
        <taxon>Pseudomonadota</taxon>
        <taxon>Alphaproteobacteria</taxon>
        <taxon>Rhodospirillales</taxon>
        <taxon>Thalassospiraceae</taxon>
        <taxon>Thalassospira</taxon>
    </lineage>
</organism>
<dbReference type="Pfam" id="PF00733">
    <property type="entry name" value="Asn_synthase"/>
    <property type="match status" value="1"/>
</dbReference>
<dbReference type="Proteomes" id="UP000256971">
    <property type="component" value="Chromosome"/>
</dbReference>
<evidence type="ECO:0000256" key="2">
    <source>
        <dbReference type="ARBA" id="ARBA00005752"/>
    </source>
</evidence>
<gene>
    <name evidence="9" type="primary">asnB</name>
    <name evidence="9" type="ORF">DY252_04965</name>
</gene>
<keyword evidence="5" id="KW-0067">ATP-binding</keyword>
<dbReference type="RefSeq" id="WP_064787411.1">
    <property type="nucleotide sequence ID" value="NZ_CP031555.1"/>
</dbReference>
<comment type="catalytic activity">
    <reaction evidence="7">
        <text>L-aspartate + L-glutamine + ATP + H2O = L-asparagine + L-glutamate + AMP + diphosphate + H(+)</text>
        <dbReference type="Rhea" id="RHEA:12228"/>
        <dbReference type="ChEBI" id="CHEBI:15377"/>
        <dbReference type="ChEBI" id="CHEBI:15378"/>
        <dbReference type="ChEBI" id="CHEBI:29985"/>
        <dbReference type="ChEBI" id="CHEBI:29991"/>
        <dbReference type="ChEBI" id="CHEBI:30616"/>
        <dbReference type="ChEBI" id="CHEBI:33019"/>
        <dbReference type="ChEBI" id="CHEBI:58048"/>
        <dbReference type="ChEBI" id="CHEBI:58359"/>
        <dbReference type="ChEBI" id="CHEBI:456215"/>
        <dbReference type="EC" id="6.3.5.4"/>
    </reaction>
</comment>
<comment type="pathway">
    <text evidence="1">Amino-acid biosynthesis; L-asparagine biosynthesis; L-asparagine from L-aspartate (L-Gln route): step 1/1.</text>
</comment>
<dbReference type="InterPro" id="IPR001962">
    <property type="entry name" value="Asn_synthase"/>
</dbReference>
<evidence type="ECO:0000256" key="3">
    <source>
        <dbReference type="ARBA" id="ARBA00012737"/>
    </source>
</evidence>
<feature type="domain" description="Glutamine amidotransferase type-2" evidence="8">
    <location>
        <begin position="2"/>
        <end position="214"/>
    </location>
</feature>
<evidence type="ECO:0000256" key="1">
    <source>
        <dbReference type="ARBA" id="ARBA00005187"/>
    </source>
</evidence>
<evidence type="ECO:0000259" key="8">
    <source>
        <dbReference type="PROSITE" id="PS51278"/>
    </source>
</evidence>
<evidence type="ECO:0000313" key="10">
    <source>
        <dbReference type="Proteomes" id="UP000256971"/>
    </source>
</evidence>
<evidence type="ECO:0000256" key="6">
    <source>
        <dbReference type="ARBA" id="ARBA00022962"/>
    </source>
</evidence>
<evidence type="ECO:0000313" key="9">
    <source>
        <dbReference type="EMBL" id="AXO13642.1"/>
    </source>
</evidence>
<evidence type="ECO:0000256" key="5">
    <source>
        <dbReference type="ARBA" id="ARBA00022840"/>
    </source>
</evidence>
<dbReference type="CDD" id="cd00712">
    <property type="entry name" value="AsnB"/>
    <property type="match status" value="1"/>
</dbReference>
<dbReference type="InterPro" id="IPR033738">
    <property type="entry name" value="AsnB_N"/>
</dbReference>
<accession>A0ABN5NH56</accession>
<dbReference type="EMBL" id="CP031555">
    <property type="protein sequence ID" value="AXO13642.1"/>
    <property type="molecule type" value="Genomic_DNA"/>
</dbReference>
<keyword evidence="10" id="KW-1185">Reference proteome</keyword>
<evidence type="ECO:0000256" key="7">
    <source>
        <dbReference type="ARBA" id="ARBA00048741"/>
    </source>
</evidence>
<dbReference type="NCBIfam" id="TIGR01536">
    <property type="entry name" value="asn_synth_AEB"/>
    <property type="match status" value="1"/>
</dbReference>
<reference evidence="9 10" key="1">
    <citation type="submission" date="2018-08" db="EMBL/GenBank/DDBJ databases">
        <title>Complete genome sequence of type strain Thalassospira indica MCCC 1A01103T, isolated from isolated from deep seawater of the Indian Ocean.</title>
        <authorList>
            <person name="Liu Y."/>
        </authorList>
    </citation>
    <scope>NUCLEOTIDE SEQUENCE [LARGE SCALE GENOMIC DNA]</scope>
    <source>
        <strain evidence="9 10">PB8BT</strain>
    </source>
</reference>
<dbReference type="EC" id="6.3.5.4" evidence="3"/>
<dbReference type="GO" id="GO:0004066">
    <property type="term" value="F:asparagine synthase (glutamine-hydrolyzing) activity"/>
    <property type="evidence" value="ECO:0007669"/>
    <property type="project" value="UniProtKB-EC"/>
</dbReference>
<keyword evidence="4" id="KW-0547">Nucleotide-binding</keyword>
<dbReference type="CDD" id="cd01991">
    <property type="entry name" value="Asn_synthase_B_C"/>
    <property type="match status" value="1"/>
</dbReference>
<dbReference type="InterPro" id="IPR029055">
    <property type="entry name" value="Ntn_hydrolases_N"/>
</dbReference>
<dbReference type="PIRSF" id="PIRSF001589">
    <property type="entry name" value="Asn_synthetase_glu-h"/>
    <property type="match status" value="1"/>
</dbReference>
<dbReference type="SUPFAM" id="SSF56235">
    <property type="entry name" value="N-terminal nucleophile aminohydrolases (Ntn hydrolases)"/>
    <property type="match status" value="1"/>
</dbReference>
<dbReference type="InterPro" id="IPR006426">
    <property type="entry name" value="Asn_synth_AEB"/>
</dbReference>
<evidence type="ECO:0000256" key="4">
    <source>
        <dbReference type="ARBA" id="ARBA00022741"/>
    </source>
</evidence>
<dbReference type="PANTHER" id="PTHR43284:SF1">
    <property type="entry name" value="ASPARAGINE SYNTHETASE"/>
    <property type="match status" value="1"/>
</dbReference>
<dbReference type="InterPro" id="IPR017932">
    <property type="entry name" value="GATase_2_dom"/>
</dbReference>
<comment type="similarity">
    <text evidence="2">Belongs to the asparagine synthetase family.</text>
</comment>
<dbReference type="InterPro" id="IPR051786">
    <property type="entry name" value="ASN_synthetase/amidase"/>
</dbReference>
<keyword evidence="6" id="KW-0315">Glutamine amidotransferase</keyword>
<dbReference type="Gene3D" id="3.60.20.10">
    <property type="entry name" value="Glutamine Phosphoribosylpyrophosphate, subunit 1, domain 1"/>
    <property type="match status" value="1"/>
</dbReference>
<dbReference type="InterPro" id="IPR014729">
    <property type="entry name" value="Rossmann-like_a/b/a_fold"/>
</dbReference>
<sequence>MCGLIGIASRTRVENRDWLTKGRDAMSHRGPDDAGEWWSKDFRVGLGHRRLAIIDLSEKGHQPMVDDGKRITVVFNGEIYNYSELRSNLIAKNFVFQSHSDTEVLLNAYAAWGENCLSHIEGMFSFAIYDDKEKKIFLARDRAGEKPMYYRLNEGVLEFSSELKGLLENPDNPRQVDFTALDCYLTMGYVPGEHCILNGYKKLPPSHAMTFRLSDGLVKTWEYWSIPEMSSRTERAACNKDELLDELESLLEESVSRQMCADVPVGVLLSGGLDSSLVTAMAVRHSDKIQTFSVGFPGYGDLDETAHARLIADHFGTTHLELTAEATTADLIPRLACQFDEPMADSSMIPTWLVTNLVRQHCTVALGGDGGDELFGGYPQYSRLLWMEKRSSMFPTSIRQLLSRSAGAILPTGFRGKNYIQAFEVDLKRDLSTHIDGLFDNSTRRKLMSGYTSYTTVADEIYRQRTPPTSDLLQRATRMDFRNYLAEDILVKVDRASMLNSLEVRAPFLDRKLVEFAFAKVPSNLKAIESDKKILLKLLADRILPPQFHKQRKQGFSIPLARWLKSGPFRDLFWETLTGSNCVFDRSTIIKLFKGLDRGFNNGERLFALTQFELWRQHYNMKL</sequence>
<keyword evidence="9" id="KW-0436">Ligase</keyword>
<dbReference type="Pfam" id="PF13537">
    <property type="entry name" value="GATase_7"/>
    <property type="match status" value="1"/>
</dbReference>
<dbReference type="SUPFAM" id="SSF52402">
    <property type="entry name" value="Adenine nucleotide alpha hydrolases-like"/>
    <property type="match status" value="1"/>
</dbReference>
<dbReference type="PROSITE" id="PS51278">
    <property type="entry name" value="GATASE_TYPE_2"/>
    <property type="match status" value="1"/>
</dbReference>